<evidence type="ECO:0000313" key="2">
    <source>
        <dbReference type="EMBL" id="KAJ1374750.1"/>
    </source>
</evidence>
<keyword evidence="3" id="KW-1185">Reference proteome</keyword>
<protein>
    <submittedName>
        <fullName evidence="1">Uncharacterized protein</fullName>
    </submittedName>
</protein>
<gene>
    <name evidence="1" type="ORF">KIN20_037508</name>
    <name evidence="2" type="ORF">KIN20_037511</name>
</gene>
<evidence type="ECO:0000313" key="3">
    <source>
        <dbReference type="Proteomes" id="UP001196413"/>
    </source>
</evidence>
<sequence length="79" mass="9426">MTENVDFDVCSQRDEKLYDCEFQIPQDLDQHLSVRHIMRNKIYGYVGRNKTLGYDRKGTNTFTRHLNGIDCRKQISRSR</sequence>
<dbReference type="Proteomes" id="UP001196413">
    <property type="component" value="Unassembled WGS sequence"/>
</dbReference>
<dbReference type="AlphaFoldDB" id="A0AAD5REC9"/>
<dbReference type="EMBL" id="JAHQIW010007484">
    <property type="protein sequence ID" value="KAJ1374747.1"/>
    <property type="molecule type" value="Genomic_DNA"/>
</dbReference>
<organism evidence="1 3">
    <name type="scientific">Parelaphostrongylus tenuis</name>
    <name type="common">Meningeal worm</name>
    <dbReference type="NCBI Taxonomy" id="148309"/>
    <lineage>
        <taxon>Eukaryota</taxon>
        <taxon>Metazoa</taxon>
        <taxon>Ecdysozoa</taxon>
        <taxon>Nematoda</taxon>
        <taxon>Chromadorea</taxon>
        <taxon>Rhabditida</taxon>
        <taxon>Rhabditina</taxon>
        <taxon>Rhabditomorpha</taxon>
        <taxon>Strongyloidea</taxon>
        <taxon>Metastrongylidae</taxon>
        <taxon>Parelaphostrongylus</taxon>
    </lineage>
</organism>
<comment type="caution">
    <text evidence="1">The sequence shown here is derived from an EMBL/GenBank/DDBJ whole genome shotgun (WGS) entry which is preliminary data.</text>
</comment>
<dbReference type="EMBL" id="JAHQIW010007484">
    <property type="protein sequence ID" value="KAJ1374750.1"/>
    <property type="molecule type" value="Genomic_DNA"/>
</dbReference>
<proteinExistence type="predicted"/>
<reference evidence="1" key="1">
    <citation type="submission" date="2021-06" db="EMBL/GenBank/DDBJ databases">
        <title>Parelaphostrongylus tenuis whole genome reference sequence.</title>
        <authorList>
            <person name="Garwood T.J."/>
            <person name="Larsen P.A."/>
            <person name="Fountain-Jones N.M."/>
            <person name="Garbe J.R."/>
            <person name="Macchietto M.G."/>
            <person name="Kania S.A."/>
            <person name="Gerhold R.W."/>
            <person name="Richards J.E."/>
            <person name="Wolf T.M."/>
        </authorList>
    </citation>
    <scope>NUCLEOTIDE SEQUENCE</scope>
    <source>
        <strain evidence="1">MNPRO001-30</strain>
        <tissue evidence="1">Meninges</tissue>
    </source>
</reference>
<evidence type="ECO:0000313" key="1">
    <source>
        <dbReference type="EMBL" id="KAJ1374747.1"/>
    </source>
</evidence>
<accession>A0AAD5REC9</accession>
<name>A0AAD5REC9_PARTN</name>